<dbReference type="Proteomes" id="UP000609064">
    <property type="component" value="Unassembled WGS sequence"/>
</dbReference>
<dbReference type="Pfam" id="PF00144">
    <property type="entry name" value="Beta-lactamase"/>
    <property type="match status" value="1"/>
</dbReference>
<dbReference type="InterPro" id="IPR013108">
    <property type="entry name" value="Amidohydro_3"/>
</dbReference>
<dbReference type="SUPFAM" id="SSF56601">
    <property type="entry name" value="beta-lactamase/transpeptidase-like"/>
    <property type="match status" value="1"/>
</dbReference>
<dbReference type="Gene3D" id="3.20.20.140">
    <property type="entry name" value="Metal-dependent hydrolases"/>
    <property type="match status" value="1"/>
</dbReference>
<dbReference type="InterPro" id="IPR032466">
    <property type="entry name" value="Metal_Hydrolase"/>
</dbReference>
<dbReference type="AlphaFoldDB" id="A0A916YK93"/>
<organism evidence="3 4">
    <name type="scientific">Emticicia aquatilis</name>
    <dbReference type="NCBI Taxonomy" id="1537369"/>
    <lineage>
        <taxon>Bacteria</taxon>
        <taxon>Pseudomonadati</taxon>
        <taxon>Bacteroidota</taxon>
        <taxon>Cytophagia</taxon>
        <taxon>Cytophagales</taxon>
        <taxon>Leadbetterellaceae</taxon>
        <taxon>Emticicia</taxon>
    </lineage>
</organism>
<protein>
    <recommendedName>
        <fullName evidence="5">Serine hydrolase</fullName>
    </recommendedName>
</protein>
<dbReference type="GO" id="GO:0016811">
    <property type="term" value="F:hydrolase activity, acting on carbon-nitrogen (but not peptide) bonds, in linear amides"/>
    <property type="evidence" value="ECO:0007669"/>
    <property type="project" value="InterPro"/>
</dbReference>
<dbReference type="PANTHER" id="PTHR46825">
    <property type="entry name" value="D-ALANYL-D-ALANINE-CARBOXYPEPTIDASE/ENDOPEPTIDASE AMPH"/>
    <property type="match status" value="1"/>
</dbReference>
<keyword evidence="4" id="KW-1185">Reference proteome</keyword>
<dbReference type="SUPFAM" id="SSF51556">
    <property type="entry name" value="Metallo-dependent hydrolases"/>
    <property type="match status" value="1"/>
</dbReference>
<evidence type="ECO:0000259" key="1">
    <source>
        <dbReference type="Pfam" id="PF00144"/>
    </source>
</evidence>
<evidence type="ECO:0000259" key="2">
    <source>
        <dbReference type="Pfam" id="PF07969"/>
    </source>
</evidence>
<dbReference type="InterPro" id="IPR023100">
    <property type="entry name" value="D-aminoacylase_insert_dom_sf"/>
</dbReference>
<dbReference type="Gene3D" id="2.30.40.10">
    <property type="entry name" value="Urease, subunit C, domain 1"/>
    <property type="match status" value="1"/>
</dbReference>
<evidence type="ECO:0000313" key="4">
    <source>
        <dbReference type="Proteomes" id="UP000609064"/>
    </source>
</evidence>
<dbReference type="InterPro" id="IPR001466">
    <property type="entry name" value="Beta-lactam-related"/>
</dbReference>
<reference evidence="3" key="2">
    <citation type="submission" date="2020-09" db="EMBL/GenBank/DDBJ databases">
        <authorList>
            <person name="Sun Q."/>
            <person name="Zhou Y."/>
        </authorList>
    </citation>
    <scope>NUCLEOTIDE SEQUENCE</scope>
    <source>
        <strain evidence="3">CGMCC 1.15958</strain>
    </source>
</reference>
<dbReference type="InterPro" id="IPR050491">
    <property type="entry name" value="AmpC-like"/>
</dbReference>
<gene>
    <name evidence="3" type="ORF">GCM10011514_10940</name>
</gene>
<feature type="domain" description="Amidohydrolase 3" evidence="2">
    <location>
        <begin position="730"/>
        <end position="825"/>
    </location>
</feature>
<dbReference type="Pfam" id="PF07969">
    <property type="entry name" value="Amidohydro_3"/>
    <property type="match status" value="1"/>
</dbReference>
<dbReference type="EMBL" id="BMKK01000002">
    <property type="protein sequence ID" value="GGD48654.1"/>
    <property type="molecule type" value="Genomic_DNA"/>
</dbReference>
<sequence length="853" mass="95271">MRNFILLFLFFCTHLSYSQYTPQQIESVNSALTKLHEQAMFNGVVLIAKEGKPLYKKAFGIASIQTQEALATNSSFNLASVSKQFVAMMTMILKEQGKLQFDDKVKKHLPNFPYDKISIRQLLTHTSGLPEYFDLATKFTNTLDTLNNEKVLSLLVDLRPELEFESGSEWQYSNTGYVLLASIIEKASKMKVETFFDKYITQPLLLTNTFVYYLNMKSPLSLKTQRVYGFERQNGQNSLNDLMRFDGVVGDGNIYSSVEDLLTWEQALYTNKLVSKATLQEAFTPVKLKNGETYNYGFAWETSDDDETLSHTGSWVGFENYIERNLSKKTTVIILSNGTNDIAIDLVNAILSGKKPKIPTTQLIKNIKLIDGTGSVARKADVRLKDDRIWEIGNLITFPNEESTDGQGLVLSPGFIDTHSHHFGGLNKVPEAIPAVSQGITTIVIGQDGGSYPMDTLKNFFKKRPVAVNIATYTGHSTLRSEVMGAKSLYRTAKPSEVDKMKVLLKKELEKGSLGLATGLEYESAFFSNRDEVLQLAQIVAENGGRYMSHIRSEDINLDDAIDEIIEIGRETKIPVQISHIKIAKKDQWGKSPQLLARLQKARAEGINITADCYPYDFWNSTLRVLFPNRDYTNPASAEFAVNQLFDPERSVLVRFAPNKSYAGKTISAIAKERNEKPSQTLMNLIAIAAEFEEKNPDFNEGIEAIMGKSMDEADVANFLLWSHTNICSDGASSGHPRGHGTFTKILGRYVREQKLMQLETAIYKMTGLSAENLGINDRGIITNGNYADLVLFNPETVIDNANIQDGKALSTGIEKVWVNGQVVYQSQKATGKYSGVLIAPNPRRGLNTENDN</sequence>
<evidence type="ECO:0000313" key="3">
    <source>
        <dbReference type="EMBL" id="GGD48654.1"/>
    </source>
</evidence>
<dbReference type="InterPro" id="IPR011059">
    <property type="entry name" value="Metal-dep_hydrolase_composite"/>
</dbReference>
<accession>A0A916YK93</accession>
<evidence type="ECO:0008006" key="5">
    <source>
        <dbReference type="Google" id="ProtNLM"/>
    </source>
</evidence>
<feature type="domain" description="Beta-lactamase-related" evidence="1">
    <location>
        <begin position="35"/>
        <end position="342"/>
    </location>
</feature>
<dbReference type="Gene3D" id="3.40.710.10">
    <property type="entry name" value="DD-peptidase/beta-lactamase superfamily"/>
    <property type="match status" value="1"/>
</dbReference>
<dbReference type="InterPro" id="IPR012338">
    <property type="entry name" value="Beta-lactam/transpept-like"/>
</dbReference>
<proteinExistence type="predicted"/>
<comment type="caution">
    <text evidence="3">The sequence shown here is derived from an EMBL/GenBank/DDBJ whole genome shotgun (WGS) entry which is preliminary data.</text>
</comment>
<reference evidence="3" key="1">
    <citation type="journal article" date="2014" name="Int. J. Syst. Evol. Microbiol.">
        <title>Complete genome sequence of Corynebacterium casei LMG S-19264T (=DSM 44701T), isolated from a smear-ripened cheese.</title>
        <authorList>
            <consortium name="US DOE Joint Genome Institute (JGI-PGF)"/>
            <person name="Walter F."/>
            <person name="Albersmeier A."/>
            <person name="Kalinowski J."/>
            <person name="Ruckert C."/>
        </authorList>
    </citation>
    <scope>NUCLEOTIDE SEQUENCE</scope>
    <source>
        <strain evidence="3">CGMCC 1.15958</strain>
    </source>
</reference>
<dbReference type="Gene3D" id="3.30.1490.130">
    <property type="entry name" value="D-aminoacylase. Domain 3"/>
    <property type="match status" value="1"/>
</dbReference>
<dbReference type="CDD" id="cd01297">
    <property type="entry name" value="D-aminoacylase"/>
    <property type="match status" value="1"/>
</dbReference>
<dbReference type="SUPFAM" id="SSF51338">
    <property type="entry name" value="Composite domain of metallo-dependent hydrolases"/>
    <property type="match status" value="1"/>
</dbReference>
<dbReference type="PANTHER" id="PTHR46825:SF9">
    <property type="entry name" value="BETA-LACTAMASE-RELATED DOMAIN-CONTAINING PROTEIN"/>
    <property type="match status" value="1"/>
</dbReference>
<name>A0A916YK93_9BACT</name>
<dbReference type="RefSeq" id="WP_188765031.1">
    <property type="nucleotide sequence ID" value="NZ_BMKK01000002.1"/>
</dbReference>